<dbReference type="EMBL" id="JALIDZ010000001">
    <property type="protein sequence ID" value="MCT8970458.1"/>
    <property type="molecule type" value="Genomic_DNA"/>
</dbReference>
<feature type="domain" description="Mechanosensitive ion channel MscS" evidence="8">
    <location>
        <begin position="266"/>
        <end position="331"/>
    </location>
</feature>
<evidence type="ECO:0000256" key="1">
    <source>
        <dbReference type="ARBA" id="ARBA00004651"/>
    </source>
</evidence>
<dbReference type="InterPro" id="IPR011066">
    <property type="entry name" value="MscS_channel_C_sf"/>
</dbReference>
<feature type="transmembrane region" description="Helical" evidence="7">
    <location>
        <begin position="178"/>
        <end position="196"/>
    </location>
</feature>
<evidence type="ECO:0000256" key="7">
    <source>
        <dbReference type="SAM" id="Phobius"/>
    </source>
</evidence>
<comment type="subcellular location">
    <subcellularLocation>
        <location evidence="1">Cell membrane</location>
        <topology evidence="1">Multi-pass membrane protein</topology>
    </subcellularLocation>
</comment>
<keyword evidence="3" id="KW-1003">Cell membrane</keyword>
<dbReference type="SUPFAM" id="SSF82861">
    <property type="entry name" value="Mechanosensitive channel protein MscS (YggB), transmembrane region"/>
    <property type="match status" value="1"/>
</dbReference>
<dbReference type="Gene3D" id="2.30.30.60">
    <property type="match status" value="1"/>
</dbReference>
<feature type="transmembrane region" description="Helical" evidence="7">
    <location>
        <begin position="137"/>
        <end position="158"/>
    </location>
</feature>
<dbReference type="AlphaFoldDB" id="A0AAW5QS34"/>
<dbReference type="SUPFAM" id="SSF82689">
    <property type="entry name" value="Mechanosensitive channel protein MscS (YggB), C-terminal domain"/>
    <property type="match status" value="1"/>
</dbReference>
<feature type="transmembrane region" description="Helical" evidence="7">
    <location>
        <begin position="224"/>
        <end position="243"/>
    </location>
</feature>
<accession>A0AAW5QS34</accession>
<gene>
    <name evidence="11" type="ORF">MUB46_01155</name>
</gene>
<dbReference type="Gene3D" id="3.30.70.100">
    <property type="match status" value="1"/>
</dbReference>
<evidence type="ECO:0000259" key="10">
    <source>
        <dbReference type="Pfam" id="PF21088"/>
    </source>
</evidence>
<dbReference type="InterPro" id="IPR011014">
    <property type="entry name" value="MscS_channel_TM-2"/>
</dbReference>
<evidence type="ECO:0000256" key="3">
    <source>
        <dbReference type="ARBA" id="ARBA00022475"/>
    </source>
</evidence>
<comment type="caution">
    <text evidence="11">The sequence shown here is derived from an EMBL/GenBank/DDBJ whole genome shotgun (WGS) entry which is preliminary data.</text>
</comment>
<dbReference type="InterPro" id="IPR010920">
    <property type="entry name" value="LSM_dom_sf"/>
</dbReference>
<evidence type="ECO:0000313" key="12">
    <source>
        <dbReference type="Proteomes" id="UP001320898"/>
    </source>
</evidence>
<dbReference type="GO" id="GO:0005886">
    <property type="term" value="C:plasma membrane"/>
    <property type="evidence" value="ECO:0007669"/>
    <property type="project" value="UniProtKB-SubCell"/>
</dbReference>
<evidence type="ECO:0000256" key="5">
    <source>
        <dbReference type="ARBA" id="ARBA00022989"/>
    </source>
</evidence>
<feature type="transmembrane region" description="Helical" evidence="7">
    <location>
        <begin position="37"/>
        <end position="57"/>
    </location>
</feature>
<feature type="transmembrane region" description="Helical" evidence="7">
    <location>
        <begin position="255"/>
        <end position="278"/>
    </location>
</feature>
<organism evidence="11 12">
    <name type="scientific">Microbaculum marinisediminis</name>
    <dbReference type="NCBI Taxonomy" id="2931392"/>
    <lineage>
        <taxon>Bacteria</taxon>
        <taxon>Pseudomonadati</taxon>
        <taxon>Pseudomonadota</taxon>
        <taxon>Alphaproteobacteria</taxon>
        <taxon>Hyphomicrobiales</taxon>
        <taxon>Tepidamorphaceae</taxon>
        <taxon>Microbaculum</taxon>
    </lineage>
</organism>
<protein>
    <submittedName>
        <fullName evidence="11">Mechanosensitive ion channel</fullName>
    </submittedName>
</protein>
<dbReference type="RefSeq" id="WP_261614026.1">
    <property type="nucleotide sequence ID" value="NZ_JALIDZ010000001.1"/>
</dbReference>
<dbReference type="Pfam" id="PF00924">
    <property type="entry name" value="MS_channel_2nd"/>
    <property type="match status" value="1"/>
</dbReference>
<dbReference type="InterPro" id="IPR049278">
    <property type="entry name" value="MS_channel_C"/>
</dbReference>
<dbReference type="PANTHER" id="PTHR30347:SF1">
    <property type="entry name" value="MECHANOSENSITIVE CHANNEL MSCK"/>
    <property type="match status" value="1"/>
</dbReference>
<evidence type="ECO:0000256" key="2">
    <source>
        <dbReference type="ARBA" id="ARBA00008017"/>
    </source>
</evidence>
<evidence type="ECO:0000259" key="9">
    <source>
        <dbReference type="Pfam" id="PF21082"/>
    </source>
</evidence>
<dbReference type="InterPro" id="IPR006685">
    <property type="entry name" value="MscS_channel_2nd"/>
</dbReference>
<keyword evidence="4 7" id="KW-0812">Transmembrane</keyword>
<proteinExistence type="inferred from homology"/>
<feature type="transmembrane region" description="Helical" evidence="7">
    <location>
        <begin position="110"/>
        <end position="130"/>
    </location>
</feature>
<dbReference type="InterPro" id="IPR052702">
    <property type="entry name" value="MscS-like_channel"/>
</dbReference>
<feature type="transmembrane region" description="Helical" evidence="7">
    <location>
        <begin position="77"/>
        <end position="98"/>
    </location>
</feature>
<sequence length="457" mass="50641">MPLQQREAALDPFDQPIDTALAWYSQVAQLVARPSTLFQAGLIAAAFVLAFLGGRLLEPRLEDRLRQVRERRGLLRFLAILLRRLTWLLFPVFLWIEFAVLRVVTWPSRSYLIGLVATLATAWIVIAVAGRTIRNRFLARVTTAFGLALATILILGLFDETTTFLDSVGISIGDLRLTLLSLVKAAMLLGIFLWAAKLAAGQAERWIESNEDLTPSLQVLLSKFVRIMLVTVALLAVLGSIGIDLTALTVFSGAVGVGIGFGLQKVVSNFVSGIIILMDKSIKPGDVISLGETFGWIRLLRGRYVSVVTRDGREYLIPNDDFITGQVVNWSFTDRLVRLDVPFGVSYGSDPHVVRRIAVDACKNVDRVSVDPLPVCHLTAFGDSSLDFLLRFWIADPEKGLTNIRGAVMLALWDAFHENGIKFPFPHRHLIVENPVPVEIREAKKPAQRGGRKRAEP</sequence>
<evidence type="ECO:0000256" key="6">
    <source>
        <dbReference type="ARBA" id="ARBA00023136"/>
    </source>
</evidence>
<evidence type="ECO:0000313" key="11">
    <source>
        <dbReference type="EMBL" id="MCT8970458.1"/>
    </source>
</evidence>
<dbReference type="Pfam" id="PF21082">
    <property type="entry name" value="MS_channel_3rd"/>
    <property type="match status" value="1"/>
</dbReference>
<dbReference type="GO" id="GO:0008381">
    <property type="term" value="F:mechanosensitive monoatomic ion channel activity"/>
    <property type="evidence" value="ECO:0007669"/>
    <property type="project" value="UniProtKB-ARBA"/>
</dbReference>
<name>A0AAW5QS34_9HYPH</name>
<dbReference type="Gene3D" id="1.10.287.1260">
    <property type="match status" value="1"/>
</dbReference>
<feature type="domain" description="Mechanosensitive ion channel transmembrane helices 2/3" evidence="10">
    <location>
        <begin position="224"/>
        <end position="264"/>
    </location>
</feature>
<keyword evidence="6 7" id="KW-0472">Membrane</keyword>
<evidence type="ECO:0000256" key="4">
    <source>
        <dbReference type="ARBA" id="ARBA00022692"/>
    </source>
</evidence>
<feature type="domain" description="Mechanosensitive ion channel MscS C-terminal" evidence="9">
    <location>
        <begin position="340"/>
        <end position="423"/>
    </location>
</feature>
<dbReference type="Pfam" id="PF21088">
    <property type="entry name" value="MS_channel_1st"/>
    <property type="match status" value="1"/>
</dbReference>
<reference evidence="11 12" key="1">
    <citation type="submission" date="2022-04" db="EMBL/GenBank/DDBJ databases">
        <authorList>
            <person name="Ye Y.-Q."/>
            <person name="Du Z.-J."/>
        </authorList>
    </citation>
    <scope>NUCLEOTIDE SEQUENCE [LARGE SCALE GENOMIC DNA]</scope>
    <source>
        <strain evidence="11 12">A6E488</strain>
    </source>
</reference>
<comment type="similarity">
    <text evidence="2">Belongs to the MscS (TC 1.A.23) family.</text>
</comment>
<dbReference type="InterPro" id="IPR049142">
    <property type="entry name" value="MS_channel_1st"/>
</dbReference>
<dbReference type="PANTHER" id="PTHR30347">
    <property type="entry name" value="POTASSIUM CHANNEL RELATED"/>
    <property type="match status" value="1"/>
</dbReference>
<keyword evidence="12" id="KW-1185">Reference proteome</keyword>
<keyword evidence="5 7" id="KW-1133">Transmembrane helix</keyword>
<dbReference type="InterPro" id="IPR023408">
    <property type="entry name" value="MscS_beta-dom_sf"/>
</dbReference>
<evidence type="ECO:0000259" key="8">
    <source>
        <dbReference type="Pfam" id="PF00924"/>
    </source>
</evidence>
<dbReference type="SUPFAM" id="SSF50182">
    <property type="entry name" value="Sm-like ribonucleoproteins"/>
    <property type="match status" value="1"/>
</dbReference>
<dbReference type="Proteomes" id="UP001320898">
    <property type="component" value="Unassembled WGS sequence"/>
</dbReference>